<dbReference type="PANTHER" id="PTHR11364:SF27">
    <property type="entry name" value="SULFURTRANSFERASE"/>
    <property type="match status" value="1"/>
</dbReference>
<evidence type="ECO:0000313" key="10">
    <source>
        <dbReference type="EMBL" id="WGM02780.1"/>
    </source>
</evidence>
<evidence type="ECO:0000259" key="8">
    <source>
        <dbReference type="PROSITE" id="PS50206"/>
    </source>
</evidence>
<dbReference type="Gene3D" id="3.40.250.10">
    <property type="entry name" value="Rhodanese-like domain"/>
    <property type="match status" value="2"/>
</dbReference>
<evidence type="ECO:0000256" key="4">
    <source>
        <dbReference type="ARBA" id="ARBA00022737"/>
    </source>
</evidence>
<gene>
    <name evidence="10" type="primary">sseA</name>
    <name evidence="9" type="ORF">QE207_09760</name>
    <name evidence="10" type="ORF">QE210_06835</name>
</gene>
<sequence>MYEAFFVNPQWLHQHLTNENIILVDASAPPPTDPTDYQQRYYQEHIPGAQFFNLDIVADQSNNLPHMLPDEITFTHAVEQLGISNHHQVVIYDQGALFSAPRAWWTFKTFGCNNVKILTGGLHGWKKAGYLLDSGMPTVRQRQHFAAKCIPDQALSQQQVLALLQQTNVQFIDARPTARFNALQPEPRPGLRMGHLPGSKNVPWDWLVNEGCYKSPEALKTIFANQQVDITLPTVISCGSGMTAAVVLLALIILGNKNVKLYDGSWAEWGQDNGLPIETK</sequence>
<dbReference type="SUPFAM" id="SSF52821">
    <property type="entry name" value="Rhodanese/Cell cycle control phosphatase"/>
    <property type="match status" value="2"/>
</dbReference>
<dbReference type="EMBL" id="CP123504">
    <property type="protein sequence ID" value="WGM02780.1"/>
    <property type="molecule type" value="Genomic_DNA"/>
</dbReference>
<keyword evidence="4" id="KW-0677">Repeat</keyword>
<evidence type="ECO:0000256" key="3">
    <source>
        <dbReference type="ARBA" id="ARBA00022679"/>
    </source>
</evidence>
<dbReference type="InterPro" id="IPR036873">
    <property type="entry name" value="Rhodanese-like_dom_sf"/>
</dbReference>
<comment type="catalytic activity">
    <reaction evidence="5">
        <text>2-oxo-3-sulfanylpropanoate + [thioredoxin]-dithiol = [thioredoxin]-disulfide + hydrogen sulfide + pyruvate + H(+)</text>
        <dbReference type="Rhea" id="RHEA:21740"/>
        <dbReference type="Rhea" id="RHEA-COMP:10698"/>
        <dbReference type="Rhea" id="RHEA-COMP:10700"/>
        <dbReference type="ChEBI" id="CHEBI:15361"/>
        <dbReference type="ChEBI" id="CHEBI:15378"/>
        <dbReference type="ChEBI" id="CHEBI:29919"/>
        <dbReference type="ChEBI" id="CHEBI:29950"/>
        <dbReference type="ChEBI" id="CHEBI:50058"/>
        <dbReference type="ChEBI" id="CHEBI:57678"/>
        <dbReference type="EC" id="2.8.1.2"/>
    </reaction>
    <physiologicalReaction direction="left-to-right" evidence="5">
        <dbReference type="Rhea" id="RHEA:21741"/>
    </physiologicalReaction>
</comment>
<dbReference type="Pfam" id="PF00581">
    <property type="entry name" value="Rhodanese"/>
    <property type="match status" value="2"/>
</dbReference>
<accession>A0AA95K6Y6</accession>
<dbReference type="RefSeq" id="WP_280625951.1">
    <property type="nucleotide sequence ID" value="NZ_CP123498.1"/>
</dbReference>
<keyword evidence="2" id="KW-0963">Cytoplasm</keyword>
<dbReference type="CDD" id="cd01448">
    <property type="entry name" value="TST_Repeat_1"/>
    <property type="match status" value="1"/>
</dbReference>
<feature type="domain" description="Rhodanese" evidence="8">
    <location>
        <begin position="165"/>
        <end position="278"/>
    </location>
</feature>
<organism evidence="10 11">
    <name type="scientific">Arsenophonus nasoniae</name>
    <name type="common">son-killer infecting Nasonia vitripennis</name>
    <dbReference type="NCBI Taxonomy" id="638"/>
    <lineage>
        <taxon>Bacteria</taxon>
        <taxon>Pseudomonadati</taxon>
        <taxon>Pseudomonadota</taxon>
        <taxon>Gammaproteobacteria</taxon>
        <taxon>Enterobacterales</taxon>
        <taxon>Morganellaceae</taxon>
        <taxon>Arsenophonus</taxon>
    </lineage>
</organism>
<dbReference type="SMART" id="SM00450">
    <property type="entry name" value="RHOD"/>
    <property type="match status" value="2"/>
</dbReference>
<feature type="transmembrane region" description="Helical" evidence="7">
    <location>
        <begin position="230"/>
        <end position="254"/>
    </location>
</feature>
<evidence type="ECO:0000313" key="11">
    <source>
        <dbReference type="Proteomes" id="UP001177595"/>
    </source>
</evidence>
<keyword evidence="3 6" id="KW-0808">Transferase</keyword>
<keyword evidence="7" id="KW-0812">Transmembrane</keyword>
<dbReference type="PANTHER" id="PTHR11364">
    <property type="entry name" value="THIOSULFATE SULFERTANSFERASE"/>
    <property type="match status" value="1"/>
</dbReference>
<dbReference type="GO" id="GO:0005829">
    <property type="term" value="C:cytosol"/>
    <property type="evidence" value="ECO:0007669"/>
    <property type="project" value="TreeGrafter"/>
</dbReference>
<dbReference type="FunFam" id="3.40.250.10:FF:000015">
    <property type="entry name" value="Sulfurtransferase"/>
    <property type="match status" value="1"/>
</dbReference>
<evidence type="ECO:0000256" key="6">
    <source>
        <dbReference type="RuleBase" id="RU000507"/>
    </source>
</evidence>
<dbReference type="PROSITE" id="PS00380">
    <property type="entry name" value="RHODANESE_1"/>
    <property type="match status" value="1"/>
</dbReference>
<dbReference type="CDD" id="cd01449">
    <property type="entry name" value="TST_Repeat_2"/>
    <property type="match status" value="1"/>
</dbReference>
<feature type="domain" description="Rhodanese" evidence="8">
    <location>
        <begin position="17"/>
        <end position="134"/>
    </location>
</feature>
<dbReference type="Proteomes" id="UP001177597">
    <property type="component" value="Chromosome"/>
</dbReference>
<dbReference type="EMBL" id="CP123498">
    <property type="protein sequence ID" value="WGL96784.1"/>
    <property type="molecule type" value="Genomic_DNA"/>
</dbReference>
<evidence type="ECO:0000256" key="2">
    <source>
        <dbReference type="ARBA" id="ARBA00022490"/>
    </source>
</evidence>
<dbReference type="PROSITE" id="PS50206">
    <property type="entry name" value="RHODANESE_3"/>
    <property type="match status" value="2"/>
</dbReference>
<dbReference type="Proteomes" id="UP001177595">
    <property type="component" value="Chromosome"/>
</dbReference>
<reference evidence="10" key="1">
    <citation type="submission" date="2023-04" db="EMBL/GenBank/DDBJ databases">
        <title>Genome dynamics across the evolutionary transition to endosymbiosis.</title>
        <authorList>
            <person name="Siozios S."/>
            <person name="Nadal-Jimenez P."/>
            <person name="Azagi T."/>
            <person name="Sprong H."/>
            <person name="Frost C.L."/>
            <person name="Parratt S.R."/>
            <person name="Taylor G."/>
            <person name="Brettell L."/>
            <person name="Lew K.C."/>
            <person name="Croft L."/>
            <person name="King K.C."/>
            <person name="Brockhurst M.A."/>
            <person name="Hypsa V."/>
            <person name="Novakova E."/>
            <person name="Darby A.C."/>
            <person name="Hurst G.D.D."/>
        </authorList>
    </citation>
    <scope>NUCLEOTIDE SEQUENCE</scope>
    <source>
        <strain evidence="9">AIh</strain>
        <strain evidence="10">APv</strain>
    </source>
</reference>
<keyword evidence="7" id="KW-1133">Transmembrane helix</keyword>
<dbReference type="GO" id="GO:0004792">
    <property type="term" value="F:thiosulfate-cyanide sulfurtransferase activity"/>
    <property type="evidence" value="ECO:0007669"/>
    <property type="project" value="InterPro"/>
</dbReference>
<dbReference type="GO" id="GO:0016784">
    <property type="term" value="F:3-mercaptopyruvate sulfurtransferase activity"/>
    <property type="evidence" value="ECO:0007669"/>
    <property type="project" value="UniProtKB-EC"/>
</dbReference>
<keyword evidence="7" id="KW-0472">Membrane</keyword>
<dbReference type="AlphaFoldDB" id="A0AA95K6Y6"/>
<dbReference type="PROSITE" id="PS00683">
    <property type="entry name" value="RHODANESE_2"/>
    <property type="match status" value="1"/>
</dbReference>
<evidence type="ECO:0000313" key="9">
    <source>
        <dbReference type="EMBL" id="WGL96784.1"/>
    </source>
</evidence>
<dbReference type="FunFam" id="3.40.250.10:FF:000001">
    <property type="entry name" value="Sulfurtransferase"/>
    <property type="match status" value="1"/>
</dbReference>
<evidence type="ECO:0000256" key="7">
    <source>
        <dbReference type="SAM" id="Phobius"/>
    </source>
</evidence>
<dbReference type="InterPro" id="IPR045078">
    <property type="entry name" value="TST/MPST-like"/>
</dbReference>
<evidence type="ECO:0000256" key="5">
    <source>
        <dbReference type="ARBA" id="ARBA00051793"/>
    </source>
</evidence>
<protein>
    <recommendedName>
        <fullName evidence="6">Sulfurtransferase</fullName>
    </recommendedName>
</protein>
<evidence type="ECO:0000256" key="1">
    <source>
        <dbReference type="ARBA" id="ARBA00004496"/>
    </source>
</evidence>
<dbReference type="InterPro" id="IPR001763">
    <property type="entry name" value="Rhodanese-like_dom"/>
</dbReference>
<dbReference type="NCBIfam" id="NF008557">
    <property type="entry name" value="PRK11493.1"/>
    <property type="match status" value="1"/>
</dbReference>
<proteinExistence type="predicted"/>
<dbReference type="InterPro" id="IPR001307">
    <property type="entry name" value="Thiosulphate_STrfase_CS"/>
</dbReference>
<comment type="subcellular location">
    <subcellularLocation>
        <location evidence="1">Cytoplasm</location>
    </subcellularLocation>
</comment>
<name>A0AA95K6Y6_9GAMM</name>